<dbReference type="InterPro" id="IPR050563">
    <property type="entry name" value="4-hydroxybenzoyl-CoA_TE"/>
</dbReference>
<evidence type="ECO:0000313" key="1">
    <source>
        <dbReference type="EMBL" id="GAA3229684.1"/>
    </source>
</evidence>
<keyword evidence="2" id="KW-1185">Reference proteome</keyword>
<dbReference type="Gene3D" id="3.10.129.10">
    <property type="entry name" value="Hotdog Thioesterase"/>
    <property type="match status" value="1"/>
</dbReference>
<dbReference type="EMBL" id="BAAAUV010000019">
    <property type="protein sequence ID" value="GAA3229684.1"/>
    <property type="molecule type" value="Genomic_DNA"/>
</dbReference>
<dbReference type="RefSeq" id="WP_344835005.1">
    <property type="nucleotide sequence ID" value="NZ_BAAAUV010000019.1"/>
</dbReference>
<dbReference type="SUPFAM" id="SSF54637">
    <property type="entry name" value="Thioesterase/thiol ester dehydrase-isomerase"/>
    <property type="match status" value="1"/>
</dbReference>
<name>A0ABP6QGT6_9ACTN</name>
<proteinExistence type="predicted"/>
<protein>
    <submittedName>
        <fullName evidence="1">Thioesterase family protein</fullName>
    </submittedName>
</protein>
<dbReference type="Pfam" id="PF13279">
    <property type="entry name" value="4HBT_2"/>
    <property type="match status" value="1"/>
</dbReference>
<gene>
    <name evidence="1" type="ORF">GCM10010468_59720</name>
</gene>
<organism evidence="1 2">
    <name type="scientific">Actinocorallia longicatena</name>
    <dbReference type="NCBI Taxonomy" id="111803"/>
    <lineage>
        <taxon>Bacteria</taxon>
        <taxon>Bacillati</taxon>
        <taxon>Actinomycetota</taxon>
        <taxon>Actinomycetes</taxon>
        <taxon>Streptosporangiales</taxon>
        <taxon>Thermomonosporaceae</taxon>
        <taxon>Actinocorallia</taxon>
    </lineage>
</organism>
<dbReference type="CDD" id="cd00586">
    <property type="entry name" value="4HBT"/>
    <property type="match status" value="1"/>
</dbReference>
<dbReference type="PANTHER" id="PTHR31793">
    <property type="entry name" value="4-HYDROXYBENZOYL-COA THIOESTERASE FAMILY MEMBER"/>
    <property type="match status" value="1"/>
</dbReference>
<evidence type="ECO:0000313" key="2">
    <source>
        <dbReference type="Proteomes" id="UP001501237"/>
    </source>
</evidence>
<accession>A0ABP6QGT6</accession>
<comment type="caution">
    <text evidence="1">The sequence shown here is derived from an EMBL/GenBank/DDBJ whole genome shotgun (WGS) entry which is preliminary data.</text>
</comment>
<dbReference type="PANTHER" id="PTHR31793:SF24">
    <property type="entry name" value="LONG-CHAIN ACYL-COA THIOESTERASE FADM"/>
    <property type="match status" value="1"/>
</dbReference>
<dbReference type="InterPro" id="IPR029069">
    <property type="entry name" value="HotDog_dom_sf"/>
</dbReference>
<dbReference type="Proteomes" id="UP001501237">
    <property type="component" value="Unassembled WGS sequence"/>
</dbReference>
<sequence>MEDTATLLPQQDSSRSHRHIYEFHIRFGDIDSQMHVNNVKFLGYLEDARLVMFHADPVLAGLEPVRGMVVSRHEIDYKVPLTGVLHAIRVETWVTDLRAASFKLAYEIRDDEHVYATATSTLVAFDVENARLRRYTPAEREYISRFVPAREKP</sequence>
<reference evidence="2" key="1">
    <citation type="journal article" date="2019" name="Int. J. Syst. Evol. Microbiol.">
        <title>The Global Catalogue of Microorganisms (GCM) 10K type strain sequencing project: providing services to taxonomists for standard genome sequencing and annotation.</title>
        <authorList>
            <consortium name="The Broad Institute Genomics Platform"/>
            <consortium name="The Broad Institute Genome Sequencing Center for Infectious Disease"/>
            <person name="Wu L."/>
            <person name="Ma J."/>
        </authorList>
    </citation>
    <scope>NUCLEOTIDE SEQUENCE [LARGE SCALE GENOMIC DNA]</scope>
    <source>
        <strain evidence="2">JCM 9377</strain>
    </source>
</reference>